<keyword evidence="3" id="KW-1185">Reference proteome</keyword>
<evidence type="ECO:0000313" key="2">
    <source>
        <dbReference type="EMBL" id="QBD82300.1"/>
    </source>
</evidence>
<dbReference type="KEGG" id="kbs:EPA93_42510"/>
<feature type="transmembrane region" description="Helical" evidence="1">
    <location>
        <begin position="266"/>
        <end position="292"/>
    </location>
</feature>
<feature type="transmembrane region" description="Helical" evidence="1">
    <location>
        <begin position="325"/>
        <end position="348"/>
    </location>
</feature>
<feature type="transmembrane region" description="Helical" evidence="1">
    <location>
        <begin position="147"/>
        <end position="167"/>
    </location>
</feature>
<feature type="transmembrane region" description="Helical" evidence="1">
    <location>
        <begin position="57"/>
        <end position="77"/>
    </location>
</feature>
<dbReference type="AlphaFoldDB" id="A0A4P6K3G1"/>
<gene>
    <name evidence="2" type="ORF">EPA93_42510</name>
</gene>
<accession>A0A4P6K3G1</accession>
<feature type="transmembrane region" description="Helical" evidence="1">
    <location>
        <begin position="188"/>
        <end position="207"/>
    </location>
</feature>
<evidence type="ECO:0000256" key="1">
    <source>
        <dbReference type="SAM" id="Phobius"/>
    </source>
</evidence>
<keyword evidence="1" id="KW-1133">Transmembrane helix</keyword>
<feature type="transmembrane region" description="Helical" evidence="1">
    <location>
        <begin position="420"/>
        <end position="442"/>
    </location>
</feature>
<feature type="transmembrane region" description="Helical" evidence="1">
    <location>
        <begin position="355"/>
        <end position="375"/>
    </location>
</feature>
<sequence length="500" mass="54342">MQQAHRRELPEQMSWARAVIFAVGFFFIAAILIGQLPGYVFLQMTAATLDGLERGCFGLAVVCLGGFIIIQVITMLFDPKPVIPPAIFTTLGVILTAGGLALAIWCTTTGCTPTNPDCNQYFPRADTIWNPVLGGKILWFEPKALDLLMLGVGILGVGLAMIFYSILAMNEQRNPERHDPGTTPAIRWLIVIGTVLLLAFVIAYSYVDDKGLAHALFPAHPYFGHKLLMLIITLILGAAIVAALGAFLLRLHYLMRPARKRTMAPLYAVGALGLAQTGAIFLVLGIVVYPLVSWIHTWSFIGLNEYLVSCAKSAEIPQSCTFSQMAGYLVDAIITTNFFVLLMAAIWAWKSNRNVVIIGSFVTVAAIGAATLLLHMAPEQLMVAMILCGAMLILVGIWTSVARREFAVVGEKNLGCLGQWLIMGTCLFIYLGSFALFSLPVWDPETETNIPFVAGQLIPPPTVPGEAPPIPANDAVVLLVLMAILAGIQFYFLARNRYKA</sequence>
<feature type="transmembrane region" description="Helical" evidence="1">
    <location>
        <begin position="475"/>
        <end position="494"/>
    </location>
</feature>
<organism evidence="2 3">
    <name type="scientific">Ktedonosporobacter rubrisoli</name>
    <dbReference type="NCBI Taxonomy" id="2509675"/>
    <lineage>
        <taxon>Bacteria</taxon>
        <taxon>Bacillati</taxon>
        <taxon>Chloroflexota</taxon>
        <taxon>Ktedonobacteria</taxon>
        <taxon>Ktedonobacterales</taxon>
        <taxon>Ktedonosporobacteraceae</taxon>
        <taxon>Ktedonosporobacter</taxon>
    </lineage>
</organism>
<dbReference type="EMBL" id="CP035758">
    <property type="protein sequence ID" value="QBD82300.1"/>
    <property type="molecule type" value="Genomic_DNA"/>
</dbReference>
<dbReference type="OrthoDB" id="139733at2"/>
<proteinExistence type="predicted"/>
<reference evidence="2 3" key="1">
    <citation type="submission" date="2019-01" db="EMBL/GenBank/DDBJ databases">
        <title>Ktedonosporobacter rubrisoli SCAWS-G2.</title>
        <authorList>
            <person name="Huang Y."/>
            <person name="Yan B."/>
        </authorList>
    </citation>
    <scope>NUCLEOTIDE SEQUENCE [LARGE SCALE GENOMIC DNA]</scope>
    <source>
        <strain evidence="2 3">SCAWS-G2</strain>
    </source>
</reference>
<feature type="transmembrane region" description="Helical" evidence="1">
    <location>
        <begin position="86"/>
        <end position="105"/>
    </location>
</feature>
<name>A0A4P6K3G1_KTERU</name>
<keyword evidence="1" id="KW-0472">Membrane</keyword>
<evidence type="ECO:0000313" key="3">
    <source>
        <dbReference type="Proteomes" id="UP000290365"/>
    </source>
</evidence>
<dbReference type="Proteomes" id="UP000290365">
    <property type="component" value="Chromosome"/>
</dbReference>
<dbReference type="RefSeq" id="WP_129893369.1">
    <property type="nucleotide sequence ID" value="NZ_CP035758.1"/>
</dbReference>
<feature type="transmembrane region" description="Helical" evidence="1">
    <location>
        <begin position="15"/>
        <end position="37"/>
    </location>
</feature>
<feature type="transmembrane region" description="Helical" evidence="1">
    <location>
        <begin position="227"/>
        <end position="254"/>
    </location>
</feature>
<keyword evidence="1" id="KW-0812">Transmembrane</keyword>
<feature type="transmembrane region" description="Helical" evidence="1">
    <location>
        <begin position="381"/>
        <end position="399"/>
    </location>
</feature>
<protein>
    <submittedName>
        <fullName evidence="2">Uncharacterized protein</fullName>
    </submittedName>
</protein>